<reference evidence="6 7" key="1">
    <citation type="journal article" date="2020" name="J. Phycol.">
        <title>Comparative genome analysis reveals Cyanidiococcus gen. nov., a new extremophilic red algal genus sister to Cyanidioschyzon (Cyanidioschyzonaceae, Rhodophyta).</title>
        <authorList>
            <person name="Liu S.-L."/>
            <person name="Chiang Y.-R."/>
            <person name="Yoon H.S."/>
            <person name="Fu H.-Y."/>
        </authorList>
    </citation>
    <scope>NUCLEOTIDE SEQUENCE [LARGE SCALE GENOMIC DNA]</scope>
    <source>
        <strain evidence="6 7">THAL066</strain>
    </source>
</reference>
<keyword evidence="2" id="KW-0285">Flavoprotein</keyword>
<keyword evidence="3" id="KW-0274">FAD</keyword>
<dbReference type="Gene3D" id="3.50.50.60">
    <property type="entry name" value="FAD/NAD(P)-binding domain"/>
    <property type="match status" value="3"/>
</dbReference>
<evidence type="ECO:0000313" key="6">
    <source>
        <dbReference type="EMBL" id="KAF6004950.1"/>
    </source>
</evidence>
<dbReference type="GO" id="GO:0016491">
    <property type="term" value="F:oxidoreductase activity"/>
    <property type="evidence" value="ECO:0007669"/>
    <property type="project" value="InterPro"/>
</dbReference>
<gene>
    <name evidence="6" type="primary">PYROXD1</name>
    <name evidence="6" type="ORF">F1559_004443</name>
</gene>
<dbReference type="PANTHER" id="PTHR43429">
    <property type="entry name" value="PYRIDINE NUCLEOTIDE-DISULFIDE OXIDOREDUCTASE DOMAIN-CONTAINING"/>
    <property type="match status" value="1"/>
</dbReference>
<proteinExistence type="predicted"/>
<keyword evidence="7" id="KW-1185">Reference proteome</keyword>
<comment type="caution">
    <text evidence="6">The sequence shown here is derived from an EMBL/GenBank/DDBJ whole genome shotgun (WGS) entry which is preliminary data.</text>
</comment>
<dbReference type="AlphaFoldDB" id="A0A7J7IQC6"/>
<feature type="domain" description="FAD/NAD(P)-binding" evidence="5">
    <location>
        <begin position="1"/>
        <end position="214"/>
    </location>
</feature>
<dbReference type="InterPro" id="IPR050260">
    <property type="entry name" value="FAD-bd_OxRdtase"/>
</dbReference>
<feature type="region of interest" description="Disordered" evidence="4">
    <location>
        <begin position="391"/>
        <end position="420"/>
    </location>
</feature>
<dbReference type="InterPro" id="IPR023753">
    <property type="entry name" value="FAD/NAD-binding_dom"/>
</dbReference>
<evidence type="ECO:0000259" key="5">
    <source>
        <dbReference type="Pfam" id="PF07992"/>
    </source>
</evidence>
<dbReference type="InterPro" id="IPR036188">
    <property type="entry name" value="FAD/NAD-bd_sf"/>
</dbReference>
<protein>
    <submittedName>
        <fullName evidence="6">Pyridine nucleotide-disulfide oxidoreductase domain 1</fullName>
    </submittedName>
</protein>
<sequence>MQVVILGGGIAGVTCLETLVGHGDQVPQGTQVTIVSATPLLRRAVMCTQLGRYVSAYRVEETSSDEWRVFPWVRVQVGIVEQINVAQRYVRLRMGDAADVITQLPFDFLCICMGALPRIPKAVSLASARCSAVGERVLTIRDTDSVERFRALLARIVRDQHRKSANDARIVIVGNGGIAMELAYVLQDIARVDWVIRDDHLGQAFFDAAVSDLLWSLPTRNAARRASARAWLLSRRDDMPPEWKIRPVVGAGLGPDWMRGGSRDRKELLLWPEQASAHLQTTLMQQHFESVSAAVDESQAANTQQEPVSAQLRIHRDCTVVAVDWQTPRHDHGSETATDNPSVFRSEDARLRIVLSQGEELEADLLLCATGVRGAVGPQYLDSEGQKWLRWTHFNPSPAPTERTTSSTNQPSIPDNDSDDMGIAVDERMSTGVTHIYAAGDCCVVQRESSADDGSPSLWFQMRLWSQAKMMGARAARSIVRELCSCHQQQQQRLAPESDSYGNRLMASSPVSDDALLVTCLEPLDMELFCHVTEFCGIKVVLLGLYRAQGLEPSSVHILESLRPSDEADAQSWQYVRVILWKNRLVGAVLLGETGLEEVYEHLLLNRIDVSFLGPALVDGSIDLEDYFD</sequence>
<dbReference type="SUPFAM" id="SSF51905">
    <property type="entry name" value="FAD/NAD(P)-binding domain"/>
    <property type="match status" value="1"/>
</dbReference>
<dbReference type="PANTHER" id="PTHR43429:SF2">
    <property type="entry name" value="PYRIDINE NUCLEOTIDE-DISULFIDE OXIDOREDUCTASE DOMAIN-CONTAINING PROTEIN 1"/>
    <property type="match status" value="1"/>
</dbReference>
<organism evidence="6 7">
    <name type="scientific">Cyanidiococcus yangmingshanensis</name>
    <dbReference type="NCBI Taxonomy" id="2690220"/>
    <lineage>
        <taxon>Eukaryota</taxon>
        <taxon>Rhodophyta</taxon>
        <taxon>Bangiophyceae</taxon>
        <taxon>Cyanidiales</taxon>
        <taxon>Cyanidiaceae</taxon>
        <taxon>Cyanidiococcus</taxon>
    </lineage>
</organism>
<accession>A0A7J7IQC6</accession>
<evidence type="ECO:0000256" key="1">
    <source>
        <dbReference type="ARBA" id="ARBA00001974"/>
    </source>
</evidence>
<evidence type="ECO:0000313" key="7">
    <source>
        <dbReference type="Proteomes" id="UP000530660"/>
    </source>
</evidence>
<dbReference type="EMBL" id="VWRR01000002">
    <property type="protein sequence ID" value="KAF6004950.1"/>
    <property type="molecule type" value="Genomic_DNA"/>
</dbReference>
<comment type="cofactor">
    <cofactor evidence="1">
        <name>FAD</name>
        <dbReference type="ChEBI" id="CHEBI:57692"/>
    </cofactor>
</comment>
<name>A0A7J7IQC6_9RHOD</name>
<dbReference type="Pfam" id="PF07992">
    <property type="entry name" value="Pyr_redox_2"/>
    <property type="match status" value="1"/>
</dbReference>
<feature type="compositionally biased region" description="Polar residues" evidence="4">
    <location>
        <begin position="402"/>
        <end position="415"/>
    </location>
</feature>
<dbReference type="Proteomes" id="UP000530660">
    <property type="component" value="Unassembled WGS sequence"/>
</dbReference>
<evidence type="ECO:0000256" key="2">
    <source>
        <dbReference type="ARBA" id="ARBA00022630"/>
    </source>
</evidence>
<evidence type="ECO:0000256" key="4">
    <source>
        <dbReference type="SAM" id="MobiDB-lite"/>
    </source>
</evidence>
<dbReference type="OrthoDB" id="202203at2759"/>
<evidence type="ECO:0000256" key="3">
    <source>
        <dbReference type="ARBA" id="ARBA00022827"/>
    </source>
</evidence>